<gene>
    <name evidence="3" type="ORF">N0F65_005909</name>
</gene>
<organism evidence="3 4">
    <name type="scientific">Lagenidium giganteum</name>
    <dbReference type="NCBI Taxonomy" id="4803"/>
    <lineage>
        <taxon>Eukaryota</taxon>
        <taxon>Sar</taxon>
        <taxon>Stramenopiles</taxon>
        <taxon>Oomycota</taxon>
        <taxon>Peronosporomycetes</taxon>
        <taxon>Pythiales</taxon>
        <taxon>Pythiaceae</taxon>
    </lineage>
</organism>
<evidence type="ECO:0000313" key="3">
    <source>
        <dbReference type="EMBL" id="DBA02882.1"/>
    </source>
</evidence>
<evidence type="ECO:0000313" key="4">
    <source>
        <dbReference type="Proteomes" id="UP001146120"/>
    </source>
</evidence>
<dbReference type="EMBL" id="DAKRPA010000025">
    <property type="protein sequence ID" value="DBA02882.1"/>
    <property type="molecule type" value="Genomic_DNA"/>
</dbReference>
<dbReference type="Proteomes" id="UP001146120">
    <property type="component" value="Unassembled WGS sequence"/>
</dbReference>
<evidence type="ECO:0000256" key="2">
    <source>
        <dbReference type="SAM" id="SignalP"/>
    </source>
</evidence>
<evidence type="ECO:0000256" key="1">
    <source>
        <dbReference type="SAM" id="MobiDB-lite"/>
    </source>
</evidence>
<accession>A0AAV2ZB99</accession>
<dbReference type="AlphaFoldDB" id="A0AAV2ZB99"/>
<feature type="region of interest" description="Disordered" evidence="1">
    <location>
        <begin position="28"/>
        <end position="48"/>
    </location>
</feature>
<sequence length="223" mass="22507">MIHGKVFALLAVVVAVVTAQAAPANAPAAAPAAGPSATPSASPATAAPVASTTTADDLAIPVCNKTQLAEAENIYRKNERKLQCEKVMNIKDMFSPDVDFKKQCGMPACISALQELYNVFPDCRTENAEFKFRKMCASLLANCGVAPRDDKAPSSSAGSASGATKAPQTSDSTAPTFAPVGQTPAPSKTSSSTPKPSSHAAAVSTTTALALSAAAVIAGAVVA</sequence>
<feature type="compositionally biased region" description="Low complexity" evidence="1">
    <location>
        <begin position="153"/>
        <end position="167"/>
    </location>
</feature>
<proteinExistence type="predicted"/>
<name>A0AAV2ZB99_9STRA</name>
<protein>
    <submittedName>
        <fullName evidence="3">Uncharacterized protein</fullName>
    </submittedName>
</protein>
<feature type="compositionally biased region" description="Low complexity" evidence="1">
    <location>
        <begin position="183"/>
        <end position="199"/>
    </location>
</feature>
<reference evidence="3" key="2">
    <citation type="journal article" date="2023" name="Microbiol Resour">
        <title>Decontamination and Annotation of the Draft Genome Sequence of the Oomycete Lagenidium giganteum ARSEF 373.</title>
        <authorList>
            <person name="Morgan W.R."/>
            <person name="Tartar A."/>
        </authorList>
    </citation>
    <scope>NUCLEOTIDE SEQUENCE</scope>
    <source>
        <strain evidence="3">ARSEF 373</strain>
    </source>
</reference>
<feature type="region of interest" description="Disordered" evidence="1">
    <location>
        <begin position="147"/>
        <end position="199"/>
    </location>
</feature>
<feature type="signal peptide" evidence="2">
    <location>
        <begin position="1"/>
        <end position="21"/>
    </location>
</feature>
<keyword evidence="2" id="KW-0732">Signal</keyword>
<keyword evidence="4" id="KW-1185">Reference proteome</keyword>
<comment type="caution">
    <text evidence="3">The sequence shown here is derived from an EMBL/GenBank/DDBJ whole genome shotgun (WGS) entry which is preliminary data.</text>
</comment>
<reference evidence="3" key="1">
    <citation type="submission" date="2022-11" db="EMBL/GenBank/DDBJ databases">
        <authorList>
            <person name="Morgan W.R."/>
            <person name="Tartar A."/>
        </authorList>
    </citation>
    <scope>NUCLEOTIDE SEQUENCE</scope>
    <source>
        <strain evidence="3">ARSEF 373</strain>
    </source>
</reference>
<feature type="chain" id="PRO_5043730024" evidence="2">
    <location>
        <begin position="22"/>
        <end position="223"/>
    </location>
</feature>